<dbReference type="AlphaFoldDB" id="A0A484LA68"/>
<dbReference type="EMBL" id="OOIL02001171">
    <property type="protein sequence ID" value="VFQ73297.1"/>
    <property type="molecule type" value="Genomic_DNA"/>
</dbReference>
<dbReference type="GO" id="GO:0005741">
    <property type="term" value="C:mitochondrial outer membrane"/>
    <property type="evidence" value="ECO:0007669"/>
    <property type="project" value="TreeGrafter"/>
</dbReference>
<proteinExistence type="predicted"/>
<reference evidence="1 2" key="1">
    <citation type="submission" date="2018-04" db="EMBL/GenBank/DDBJ databases">
        <authorList>
            <person name="Vogel A."/>
        </authorList>
    </citation>
    <scope>NUCLEOTIDE SEQUENCE [LARGE SCALE GENOMIC DNA]</scope>
</reference>
<sequence length="253" mass="27915">MGCFGDRGVGTEEQRLSGAQFFQQSSDEDLEPLPTAMTRSLPYDLRTTTYGHDSGQPGTYGAGLVEPPILRIRSQIPCLFFTPVLLLLFLLLLQRAKHDGGKGLQHGIIHHLYTQKELQTIHSLGIVLATKPQSCERQCLIEVPRLLRRWITPNEPLDKHVILTLGALHQVDSAALRAAANAWNDKFAPLPKPLLVVNVGGPSSNLHSITQSCDGAKDSTTEKAWQVNQDENPNDLQVRDSEDTVPGILYDLL</sequence>
<name>A0A484LA68_9ASTE</name>
<keyword evidence="2" id="KW-1185">Reference proteome</keyword>
<dbReference type="GO" id="GO:0000266">
    <property type="term" value="P:mitochondrial fission"/>
    <property type="evidence" value="ECO:0007669"/>
    <property type="project" value="TreeGrafter"/>
</dbReference>
<protein>
    <submittedName>
        <fullName evidence="1">Uncharacterized protein</fullName>
    </submittedName>
</protein>
<organism evidence="1 2">
    <name type="scientific">Cuscuta campestris</name>
    <dbReference type="NCBI Taxonomy" id="132261"/>
    <lineage>
        <taxon>Eukaryota</taxon>
        <taxon>Viridiplantae</taxon>
        <taxon>Streptophyta</taxon>
        <taxon>Embryophyta</taxon>
        <taxon>Tracheophyta</taxon>
        <taxon>Spermatophyta</taxon>
        <taxon>Magnoliopsida</taxon>
        <taxon>eudicotyledons</taxon>
        <taxon>Gunneridae</taxon>
        <taxon>Pentapetalae</taxon>
        <taxon>asterids</taxon>
        <taxon>lamiids</taxon>
        <taxon>Solanales</taxon>
        <taxon>Convolvulaceae</taxon>
        <taxon>Cuscuteae</taxon>
        <taxon>Cuscuta</taxon>
        <taxon>Cuscuta subgen. Grammica</taxon>
        <taxon>Cuscuta sect. Cleistogrammica</taxon>
    </lineage>
</organism>
<gene>
    <name evidence="1" type="ORF">CCAM_LOCUS15073</name>
</gene>
<accession>A0A484LA68</accession>
<dbReference type="Pfam" id="PF06258">
    <property type="entry name" value="Mito_fiss_Elm1"/>
    <property type="match status" value="1"/>
</dbReference>
<dbReference type="PANTHER" id="PTHR33986:SF15">
    <property type="entry name" value="MITOCHONDRIAL FISSION PROTEIN ELM1"/>
    <property type="match status" value="1"/>
</dbReference>
<evidence type="ECO:0000313" key="2">
    <source>
        <dbReference type="Proteomes" id="UP000595140"/>
    </source>
</evidence>
<dbReference type="OrthoDB" id="1856981at2759"/>
<dbReference type="InterPro" id="IPR009367">
    <property type="entry name" value="Elm1-like"/>
</dbReference>
<evidence type="ECO:0000313" key="1">
    <source>
        <dbReference type="EMBL" id="VFQ73297.1"/>
    </source>
</evidence>
<dbReference type="Proteomes" id="UP000595140">
    <property type="component" value="Unassembled WGS sequence"/>
</dbReference>
<dbReference type="PANTHER" id="PTHR33986">
    <property type="entry name" value="OS02G0535700 PROTEIN"/>
    <property type="match status" value="1"/>
</dbReference>